<feature type="compositionally biased region" description="Acidic residues" evidence="1">
    <location>
        <begin position="99"/>
        <end position="108"/>
    </location>
</feature>
<accession>A0A4U0VXZ4</accession>
<name>A0A4U0VXZ4_9PEZI</name>
<evidence type="ECO:0000256" key="1">
    <source>
        <dbReference type="SAM" id="MobiDB-lite"/>
    </source>
</evidence>
<proteinExistence type="predicted"/>
<sequence length="127" mass="13426">MALKHADDAHTNLLLLSTTRQHSREGKISTTAPHKCQTTSVCSVQATATAHRDKMVSNIGQTAEEMLAVMLGGLASVQQHAAASAGGLACRSIDRPYADDSESDENEDERQTPARPIGAVQDAVVDS</sequence>
<protein>
    <submittedName>
        <fullName evidence="2">Uncharacterized protein</fullName>
    </submittedName>
</protein>
<feature type="region of interest" description="Disordered" evidence="1">
    <location>
        <begin position="93"/>
        <end position="127"/>
    </location>
</feature>
<dbReference type="AlphaFoldDB" id="A0A4U0VXZ4"/>
<dbReference type="EMBL" id="NAJQ01001698">
    <property type="protein sequence ID" value="TKA54372.1"/>
    <property type="molecule type" value="Genomic_DNA"/>
</dbReference>
<evidence type="ECO:0000313" key="2">
    <source>
        <dbReference type="EMBL" id="TKA54372.1"/>
    </source>
</evidence>
<organism evidence="2 3">
    <name type="scientific">Friedmanniomyces simplex</name>
    <dbReference type="NCBI Taxonomy" id="329884"/>
    <lineage>
        <taxon>Eukaryota</taxon>
        <taxon>Fungi</taxon>
        <taxon>Dikarya</taxon>
        <taxon>Ascomycota</taxon>
        <taxon>Pezizomycotina</taxon>
        <taxon>Dothideomycetes</taxon>
        <taxon>Dothideomycetidae</taxon>
        <taxon>Mycosphaerellales</taxon>
        <taxon>Teratosphaeriaceae</taxon>
        <taxon>Friedmanniomyces</taxon>
    </lineage>
</organism>
<dbReference type="Proteomes" id="UP000309340">
    <property type="component" value="Unassembled WGS sequence"/>
</dbReference>
<evidence type="ECO:0000313" key="3">
    <source>
        <dbReference type="Proteomes" id="UP000309340"/>
    </source>
</evidence>
<feature type="non-terminal residue" evidence="2">
    <location>
        <position position="127"/>
    </location>
</feature>
<keyword evidence="3" id="KW-1185">Reference proteome</keyword>
<reference evidence="2 3" key="1">
    <citation type="submission" date="2017-03" db="EMBL/GenBank/DDBJ databases">
        <title>Genomes of endolithic fungi from Antarctica.</title>
        <authorList>
            <person name="Coleine C."/>
            <person name="Masonjones S."/>
            <person name="Stajich J.E."/>
        </authorList>
    </citation>
    <scope>NUCLEOTIDE SEQUENCE [LARGE SCALE GENOMIC DNA]</scope>
    <source>
        <strain evidence="2 3">CCFEE 5184</strain>
    </source>
</reference>
<gene>
    <name evidence="2" type="ORF">B0A55_12637</name>
</gene>
<comment type="caution">
    <text evidence="2">The sequence shown here is derived from an EMBL/GenBank/DDBJ whole genome shotgun (WGS) entry which is preliminary data.</text>
</comment>